<dbReference type="InterPro" id="IPR028098">
    <property type="entry name" value="Glyco_trans_4-like_N"/>
</dbReference>
<dbReference type="AlphaFoldDB" id="A0A4R6E9V6"/>
<dbReference type="EMBL" id="SNVV01000004">
    <property type="protein sequence ID" value="TDN53818.1"/>
    <property type="molecule type" value="Genomic_DNA"/>
</dbReference>
<dbReference type="NCBIfam" id="TIGR03088">
    <property type="entry name" value="stp2"/>
    <property type="match status" value="1"/>
</dbReference>
<keyword evidence="3" id="KW-1185">Reference proteome</keyword>
<evidence type="ECO:0000259" key="1">
    <source>
        <dbReference type="Pfam" id="PF13439"/>
    </source>
</evidence>
<dbReference type="Pfam" id="PF13692">
    <property type="entry name" value="Glyco_trans_1_4"/>
    <property type="match status" value="1"/>
</dbReference>
<reference evidence="2 3" key="1">
    <citation type="submission" date="2019-03" db="EMBL/GenBank/DDBJ databases">
        <title>Genomic Encyclopedia of Type Strains, Phase IV (KMG-IV): sequencing the most valuable type-strain genomes for metagenomic binning, comparative biology and taxonomic classification.</title>
        <authorList>
            <person name="Goeker M."/>
        </authorList>
    </citation>
    <scope>NUCLEOTIDE SEQUENCE [LARGE SCALE GENOMIC DNA]</scope>
    <source>
        <strain evidence="2 3">DSM 12121</strain>
    </source>
</reference>
<dbReference type="Gene3D" id="3.40.50.2000">
    <property type="entry name" value="Glycogen Phosphorylase B"/>
    <property type="match status" value="2"/>
</dbReference>
<evidence type="ECO:0000313" key="3">
    <source>
        <dbReference type="Proteomes" id="UP000295129"/>
    </source>
</evidence>
<dbReference type="PANTHER" id="PTHR12526:SF630">
    <property type="entry name" value="GLYCOSYLTRANSFERASE"/>
    <property type="match status" value="1"/>
</dbReference>
<gene>
    <name evidence="2" type="ORF">C7389_104172</name>
</gene>
<dbReference type="GO" id="GO:0016757">
    <property type="term" value="F:glycosyltransferase activity"/>
    <property type="evidence" value="ECO:0007669"/>
    <property type="project" value="UniProtKB-ARBA"/>
</dbReference>
<dbReference type="InterPro" id="IPR017522">
    <property type="entry name" value="Sugar_tfrase_PEP-CTERM_Stp2"/>
</dbReference>
<proteinExistence type="predicted"/>
<accession>A0A4R6E9V6</accession>
<dbReference type="SUPFAM" id="SSF53756">
    <property type="entry name" value="UDP-Glycosyltransferase/glycogen phosphorylase"/>
    <property type="match status" value="1"/>
</dbReference>
<sequence length="392" mass="42671">MRLQDSRPLVVHVVYGFRVGGLENGVVNLLNHMDHGRFRHTVVALSECDPAFCARVTRADVTFISLHKPAGHGFQIYPQLFRLFRQLRPAVVHTRNLAALETVVPAWAAGVPVRIHGEHGWDARDPDGTRRKFQFLRRIYRPFVTHYIALSGHISSYLQGRIGVPAARASRICNGVDTQRFRPRGNDGEVAAGFPYAAGRDFVFGTVGRLQEVKDQLNLVRAFGLLAARFPLRQDLRLAIVGDGPLRGAVEAEIARLGVGGQVWLAGERSDVADLMRQLDVFVLPSRAEGISNTILEAMACALPVVATDVGGSGELVVAGETGALVPPSDPRALADAMAAYVTQPALAQSQGLASRRRVEEGFSLEGMVGRYADLYARLLDDAGHPLPVLQQ</sequence>
<keyword evidence="2" id="KW-0808">Transferase</keyword>
<dbReference type="Pfam" id="PF13439">
    <property type="entry name" value="Glyco_transf_4"/>
    <property type="match status" value="1"/>
</dbReference>
<dbReference type="PANTHER" id="PTHR12526">
    <property type="entry name" value="GLYCOSYLTRANSFERASE"/>
    <property type="match status" value="1"/>
</dbReference>
<feature type="domain" description="Glycosyltransferase subfamily 4-like N-terminal" evidence="1">
    <location>
        <begin position="19"/>
        <end position="180"/>
    </location>
</feature>
<dbReference type="Proteomes" id="UP000295129">
    <property type="component" value="Unassembled WGS sequence"/>
</dbReference>
<organism evidence="2 3">
    <name type="scientific">Azoarcus indigens</name>
    <dbReference type="NCBI Taxonomy" id="29545"/>
    <lineage>
        <taxon>Bacteria</taxon>
        <taxon>Pseudomonadati</taxon>
        <taxon>Pseudomonadota</taxon>
        <taxon>Betaproteobacteria</taxon>
        <taxon>Rhodocyclales</taxon>
        <taxon>Zoogloeaceae</taxon>
        <taxon>Azoarcus</taxon>
    </lineage>
</organism>
<name>A0A4R6E9V6_9RHOO</name>
<protein>
    <submittedName>
        <fullName evidence="2">Sugar transferase (PEP-CTERM/EpsH1 system associated)</fullName>
    </submittedName>
</protein>
<evidence type="ECO:0000313" key="2">
    <source>
        <dbReference type="EMBL" id="TDN53818.1"/>
    </source>
</evidence>
<comment type="caution">
    <text evidence="2">The sequence shown here is derived from an EMBL/GenBank/DDBJ whole genome shotgun (WGS) entry which is preliminary data.</text>
</comment>